<dbReference type="EMBL" id="NCXO01000002">
    <property type="protein sequence ID" value="OSC35806.1"/>
    <property type="molecule type" value="Genomic_DNA"/>
</dbReference>
<accession>A0A7I7SG80</accession>
<dbReference type="AlphaFoldDB" id="A0A7I7SG80"/>
<evidence type="ECO:0000313" key="1">
    <source>
        <dbReference type="EMBL" id="OSC35806.1"/>
    </source>
</evidence>
<proteinExistence type="predicted"/>
<comment type="caution">
    <text evidence="1">The sequence shown here is derived from an EMBL/GenBank/DDBJ whole genome shotgun (WGS) entry which is preliminary data.</text>
</comment>
<name>A0A7I7SG80_9MYCO</name>
<protein>
    <submittedName>
        <fullName evidence="1">Uncharacterized protein</fullName>
    </submittedName>
</protein>
<evidence type="ECO:0000313" key="2">
    <source>
        <dbReference type="Proteomes" id="UP000193577"/>
    </source>
</evidence>
<dbReference type="RefSeq" id="WP_085301980.1">
    <property type="nucleotide sequence ID" value="NZ_AP022594.1"/>
</dbReference>
<reference evidence="1 2" key="1">
    <citation type="submission" date="2017-04" db="EMBL/GenBank/DDBJ databases">
        <title>The new phylogeny of genus Mycobacterium.</title>
        <authorList>
            <person name="Tortoli E."/>
            <person name="Trovato A."/>
            <person name="Cirillo D.M."/>
        </authorList>
    </citation>
    <scope>NUCLEOTIDE SEQUENCE [LARGE SCALE GENOMIC DNA]</scope>
    <source>
        <strain evidence="1 2">KCTC 19819</strain>
    </source>
</reference>
<keyword evidence="2" id="KW-1185">Reference proteome</keyword>
<dbReference type="Proteomes" id="UP000193577">
    <property type="component" value="Unassembled WGS sequence"/>
</dbReference>
<sequence>MGTADVAADRIADEQVDTWRVATWAVPITAEIVIAVMIGVLWLLATTSAFADLELGWLLTGAAITAGAAIAAAGYLTRAPSSWRRGLGLSVAASAGIVAVGATAIGVVFHR</sequence>
<gene>
    <name evidence="1" type="ORF">B8W67_01710</name>
</gene>
<organism evidence="1 2">
    <name type="scientific">Mycolicibacillus koreensis</name>
    <dbReference type="NCBI Taxonomy" id="1069220"/>
    <lineage>
        <taxon>Bacteria</taxon>
        <taxon>Bacillati</taxon>
        <taxon>Actinomycetota</taxon>
        <taxon>Actinomycetes</taxon>
        <taxon>Mycobacteriales</taxon>
        <taxon>Mycobacteriaceae</taxon>
        <taxon>Mycolicibacillus</taxon>
    </lineage>
</organism>